<dbReference type="EMBL" id="JBBPBN010000040">
    <property type="protein sequence ID" value="KAK8999506.1"/>
    <property type="molecule type" value="Genomic_DNA"/>
</dbReference>
<keyword evidence="2" id="KW-1185">Reference proteome</keyword>
<comment type="caution">
    <text evidence="1">The sequence shown here is derived from an EMBL/GenBank/DDBJ whole genome shotgun (WGS) entry which is preliminary data.</text>
</comment>
<organism evidence="1 2">
    <name type="scientific">Hibiscus sabdariffa</name>
    <name type="common">roselle</name>
    <dbReference type="NCBI Taxonomy" id="183260"/>
    <lineage>
        <taxon>Eukaryota</taxon>
        <taxon>Viridiplantae</taxon>
        <taxon>Streptophyta</taxon>
        <taxon>Embryophyta</taxon>
        <taxon>Tracheophyta</taxon>
        <taxon>Spermatophyta</taxon>
        <taxon>Magnoliopsida</taxon>
        <taxon>eudicotyledons</taxon>
        <taxon>Gunneridae</taxon>
        <taxon>Pentapetalae</taxon>
        <taxon>rosids</taxon>
        <taxon>malvids</taxon>
        <taxon>Malvales</taxon>
        <taxon>Malvaceae</taxon>
        <taxon>Malvoideae</taxon>
        <taxon>Hibiscus</taxon>
    </lineage>
</organism>
<gene>
    <name evidence="1" type="ORF">V6N11_070667</name>
</gene>
<name>A0ABR2QFP8_9ROSI</name>
<accession>A0ABR2QFP8</accession>
<evidence type="ECO:0000313" key="2">
    <source>
        <dbReference type="Proteomes" id="UP001396334"/>
    </source>
</evidence>
<protein>
    <submittedName>
        <fullName evidence="1">Uncharacterized protein</fullName>
    </submittedName>
</protein>
<dbReference type="Proteomes" id="UP001396334">
    <property type="component" value="Unassembled WGS sequence"/>
</dbReference>
<reference evidence="1 2" key="1">
    <citation type="journal article" date="2024" name="G3 (Bethesda)">
        <title>Genome assembly of Hibiscus sabdariffa L. provides insights into metabolisms of medicinal natural products.</title>
        <authorList>
            <person name="Kim T."/>
        </authorList>
    </citation>
    <scope>NUCLEOTIDE SEQUENCE [LARGE SCALE GENOMIC DNA]</scope>
    <source>
        <strain evidence="1">TK-2024</strain>
        <tissue evidence="1">Old leaves</tissue>
    </source>
</reference>
<evidence type="ECO:0000313" key="1">
    <source>
        <dbReference type="EMBL" id="KAK8999506.1"/>
    </source>
</evidence>
<sequence>MVDLGLDSTIIEGDLLTTQSFARVANIFGIIFIEDETDPPPFAPCDLLELVNFSCYNDEFRFPRDKIRYREWISCHYS</sequence>
<proteinExistence type="predicted"/>